<dbReference type="PANTHER" id="PTHR19303">
    <property type="entry name" value="TRANSPOSON"/>
    <property type="match status" value="1"/>
</dbReference>
<sequence length="911" mass="104391">MKALKFYKELKESEPSTSSRESNPQFSASTGWLTGFIKRHSFHNLKIKGEVASADEEAARKYPEKLAKIIKDGGYCAHQIFNADETGLFWKNMPTRTYIAKSEKNDRVTLLLCSNASGDRMLKPLLVNRSLKPSALKGKDLNTLPVHWMANKKAWVTTAIFTEWFNKCFVPEVENYMKEMGLEFKILLILYNAPGHPNLEHPNIKVVFFPPNTTSLIQPLDQGIISTFKKYYVKFTFQFIFDKLESDTITVTEVWKQFNILNCVDHVALAIAEIKPQTLNACWKAAWPECVSKRNESNRTTIITSDIISIAKEIGGEGFDDFGEHDIEELLVDEALNDDDILESMVDTTKDFETVDSELEDVTPLDEKILREGLQLSGKLEFFFIQNDNDVERALKFQRDLKFCMSGYRELYKELVKPLQRLITDYLVKEKKITEVPKEALPCRSDDVILSSSDESDLAPIHKRLAGPNSRSRPRNHLNDRGAPISEAMLNGTLRHRPSTHYLRGPHRSLLPGPLGASCVKGCNRLRFICRLTTCFPPLLRPLFGFWRVVVDPCVIHCDKSPHKFGYPGLYSTDDIALLHQEQSFSTLEQILNEDLKKLENFFSKWHLIPNPSKTVSSVFHLNNHKANRPLKLTFCNKPLSHDPCPKYLGVTLDRSLTFRQHLEKTRDKLKTRNNIMTRLAGTTWGCSADTLRTTALALVYSVAEYCAPVWERSSHTDSIDAQLNQTMRLITGNMRPTPIDWLPYLSNIAPPDLRRKKSTSNLLSKIKANTKLPINTVLEIPPPTRLISRNPAWVADENVDLKEEWRNRWSNLAIANKDLVEDPNTKPPGYNLPRRTWSTLNRIRTSTGRCNYLLNKWNMSPDQNCDCGQIQTMHHILRDCPRRFFQGTLGDIHRCTEEALEWIRHLDIPL</sequence>
<evidence type="ECO:0000256" key="2">
    <source>
        <dbReference type="SAM" id="MobiDB-lite"/>
    </source>
</evidence>
<organism evidence="4 5">
    <name type="scientific">Cordylochernes scorpioides</name>
    <dbReference type="NCBI Taxonomy" id="51811"/>
    <lineage>
        <taxon>Eukaryota</taxon>
        <taxon>Metazoa</taxon>
        <taxon>Ecdysozoa</taxon>
        <taxon>Arthropoda</taxon>
        <taxon>Chelicerata</taxon>
        <taxon>Arachnida</taxon>
        <taxon>Pseudoscorpiones</taxon>
        <taxon>Cheliferoidea</taxon>
        <taxon>Chernetidae</taxon>
        <taxon>Cordylochernes</taxon>
    </lineage>
</organism>
<protein>
    <recommendedName>
        <fullName evidence="3">HTH CENPB-type domain-containing protein</fullName>
    </recommendedName>
</protein>
<keyword evidence="1" id="KW-0238">DNA-binding</keyword>
<dbReference type="PROSITE" id="PS51253">
    <property type="entry name" value="HTH_CENPB"/>
    <property type="match status" value="1"/>
</dbReference>
<dbReference type="Gene3D" id="1.10.10.60">
    <property type="entry name" value="Homeodomain-like"/>
    <property type="match status" value="1"/>
</dbReference>
<gene>
    <name evidence="4" type="ORF">LAZ67_2002757</name>
</gene>
<dbReference type="Pfam" id="PF03184">
    <property type="entry name" value="DDE_1"/>
    <property type="match status" value="1"/>
</dbReference>
<dbReference type="EMBL" id="CP092864">
    <property type="protein sequence ID" value="UYV62989.1"/>
    <property type="molecule type" value="Genomic_DNA"/>
</dbReference>
<accession>A0ABY6K2H1</accession>
<dbReference type="InterPro" id="IPR006600">
    <property type="entry name" value="HTH_CenpB_DNA-bd_dom"/>
</dbReference>
<dbReference type="InterPro" id="IPR004875">
    <property type="entry name" value="DDE_SF_endonuclease_dom"/>
</dbReference>
<reference evidence="4 5" key="1">
    <citation type="submission" date="2022-01" db="EMBL/GenBank/DDBJ databases">
        <title>A chromosomal length assembly of Cordylochernes scorpioides.</title>
        <authorList>
            <person name="Zeh D."/>
            <person name="Zeh J."/>
        </authorList>
    </citation>
    <scope>NUCLEOTIDE SEQUENCE [LARGE SCALE GENOMIC DNA]</scope>
    <source>
        <strain evidence="4">IN4F17</strain>
        <tissue evidence="4">Whole Body</tissue>
    </source>
</reference>
<dbReference type="Proteomes" id="UP001235939">
    <property type="component" value="Chromosome 02"/>
</dbReference>
<feature type="domain" description="HTH CENPB-type" evidence="3">
    <location>
        <begin position="1"/>
        <end position="46"/>
    </location>
</feature>
<proteinExistence type="predicted"/>
<evidence type="ECO:0000259" key="3">
    <source>
        <dbReference type="PROSITE" id="PS51253"/>
    </source>
</evidence>
<evidence type="ECO:0000313" key="4">
    <source>
        <dbReference type="EMBL" id="UYV62989.1"/>
    </source>
</evidence>
<name>A0ABY6K2H1_9ARAC</name>
<keyword evidence="5" id="KW-1185">Reference proteome</keyword>
<evidence type="ECO:0000313" key="5">
    <source>
        <dbReference type="Proteomes" id="UP001235939"/>
    </source>
</evidence>
<dbReference type="InterPro" id="IPR050863">
    <property type="entry name" value="CenT-Element_Derived"/>
</dbReference>
<feature type="region of interest" description="Disordered" evidence="2">
    <location>
        <begin position="461"/>
        <end position="483"/>
    </location>
</feature>
<evidence type="ECO:0000256" key="1">
    <source>
        <dbReference type="ARBA" id="ARBA00023125"/>
    </source>
</evidence>
<dbReference type="PANTHER" id="PTHR19303:SF26">
    <property type="entry name" value="TIGGER TRANSPOSABLE ELEMENT-DERIVED PROTEIN 1"/>
    <property type="match status" value="1"/>
</dbReference>